<keyword evidence="12" id="KW-1185">Reference proteome</keyword>
<dbReference type="STRING" id="1965070.A0A3S4QZ06"/>
<dbReference type="OrthoDB" id="5987936at2759"/>
<feature type="non-terminal residue" evidence="11">
    <location>
        <position position="129"/>
    </location>
</feature>
<dbReference type="Proteomes" id="UP000285301">
    <property type="component" value="Unassembled WGS sequence"/>
</dbReference>
<keyword evidence="4 9" id="KW-1133">Transmembrane helix</keyword>
<dbReference type="PANTHER" id="PTHR24243:SF233">
    <property type="entry name" value="THYROTROPIN-RELEASING HORMONE RECEPTOR"/>
    <property type="match status" value="1"/>
</dbReference>
<protein>
    <submittedName>
        <fullName evidence="11">Growth hormone secretagogue receptor type 1-like protein</fullName>
    </submittedName>
</protein>
<sequence length="129" mass="14516">MQLPSYPVDETNQKQPLNQSTPFLTFKLQMDFEEETSTSFQESDLNNLSFPISIRLVATTTCALLLVIGSIGNLLIPFVIIKNKELRNSTNFFLVNLSIADLFLLLICAPTAIIELNTQPEVWFLGAFM</sequence>
<keyword evidence="3 9" id="KW-0812">Transmembrane</keyword>
<comment type="subcellular location">
    <subcellularLocation>
        <location evidence="1">Membrane</location>
        <topology evidence="1">Multi-pass membrane protein</topology>
    </subcellularLocation>
</comment>
<name>A0A3S4QZ06_9ACAR</name>
<proteinExistence type="inferred from homology"/>
<dbReference type="PROSITE" id="PS50262">
    <property type="entry name" value="G_PROTEIN_RECEP_F1_2"/>
    <property type="match status" value="1"/>
</dbReference>
<dbReference type="InterPro" id="IPR000276">
    <property type="entry name" value="GPCR_Rhodpsn"/>
</dbReference>
<keyword evidence="7 11" id="KW-0675">Receptor</keyword>
<keyword evidence="5" id="KW-0297">G-protein coupled receptor</keyword>
<dbReference type="GO" id="GO:0005886">
    <property type="term" value="C:plasma membrane"/>
    <property type="evidence" value="ECO:0007669"/>
    <property type="project" value="TreeGrafter"/>
</dbReference>
<dbReference type="SUPFAM" id="SSF81321">
    <property type="entry name" value="Family A G protein-coupled receptor-like"/>
    <property type="match status" value="1"/>
</dbReference>
<evidence type="ECO:0000256" key="9">
    <source>
        <dbReference type="SAM" id="Phobius"/>
    </source>
</evidence>
<evidence type="ECO:0000259" key="10">
    <source>
        <dbReference type="PROSITE" id="PS50262"/>
    </source>
</evidence>
<accession>A0A3S4QZ06</accession>
<feature type="transmembrane region" description="Helical" evidence="9">
    <location>
        <begin position="92"/>
        <end position="114"/>
    </location>
</feature>
<keyword evidence="6 9" id="KW-0472">Membrane</keyword>
<dbReference type="Gene3D" id="1.20.1070.10">
    <property type="entry name" value="Rhodopsin 7-helix transmembrane proteins"/>
    <property type="match status" value="1"/>
</dbReference>
<comment type="caution">
    <text evidence="11">The sequence shown here is derived from an EMBL/GenBank/DDBJ whole genome shotgun (WGS) entry which is preliminary data.</text>
</comment>
<dbReference type="GO" id="GO:0004930">
    <property type="term" value="F:G protein-coupled receptor activity"/>
    <property type="evidence" value="ECO:0007669"/>
    <property type="project" value="UniProtKB-KW"/>
</dbReference>
<organism evidence="11 12">
    <name type="scientific">Dinothrombium tinctorium</name>
    <dbReference type="NCBI Taxonomy" id="1965070"/>
    <lineage>
        <taxon>Eukaryota</taxon>
        <taxon>Metazoa</taxon>
        <taxon>Ecdysozoa</taxon>
        <taxon>Arthropoda</taxon>
        <taxon>Chelicerata</taxon>
        <taxon>Arachnida</taxon>
        <taxon>Acari</taxon>
        <taxon>Acariformes</taxon>
        <taxon>Trombidiformes</taxon>
        <taxon>Prostigmata</taxon>
        <taxon>Anystina</taxon>
        <taxon>Parasitengona</taxon>
        <taxon>Trombidioidea</taxon>
        <taxon>Trombidiidae</taxon>
        <taxon>Dinothrombium</taxon>
    </lineage>
</organism>
<dbReference type="Pfam" id="PF00001">
    <property type="entry name" value="7tm_1"/>
    <property type="match status" value="1"/>
</dbReference>
<dbReference type="PRINTS" id="PR00237">
    <property type="entry name" value="GPCRRHODOPSN"/>
</dbReference>
<evidence type="ECO:0000256" key="7">
    <source>
        <dbReference type="ARBA" id="ARBA00023170"/>
    </source>
</evidence>
<evidence type="ECO:0000256" key="4">
    <source>
        <dbReference type="ARBA" id="ARBA00022989"/>
    </source>
</evidence>
<dbReference type="InterPro" id="IPR017452">
    <property type="entry name" value="GPCR_Rhodpsn_7TM"/>
</dbReference>
<comment type="similarity">
    <text evidence="2">Belongs to the G-protein coupled receptor 1 family.</text>
</comment>
<dbReference type="EMBL" id="NCKU01002455">
    <property type="protein sequence ID" value="RWS09555.1"/>
    <property type="molecule type" value="Genomic_DNA"/>
</dbReference>
<evidence type="ECO:0000313" key="11">
    <source>
        <dbReference type="EMBL" id="RWS09555.1"/>
    </source>
</evidence>
<keyword evidence="8" id="KW-0807">Transducer</keyword>
<evidence type="ECO:0000256" key="3">
    <source>
        <dbReference type="ARBA" id="ARBA00022692"/>
    </source>
</evidence>
<evidence type="ECO:0000256" key="1">
    <source>
        <dbReference type="ARBA" id="ARBA00004141"/>
    </source>
</evidence>
<dbReference type="AlphaFoldDB" id="A0A3S4QZ06"/>
<evidence type="ECO:0000256" key="6">
    <source>
        <dbReference type="ARBA" id="ARBA00023136"/>
    </source>
</evidence>
<reference evidence="11 12" key="1">
    <citation type="journal article" date="2018" name="Gigascience">
        <title>Genomes of trombidid mites reveal novel predicted allergens and laterally-transferred genes associated with secondary metabolism.</title>
        <authorList>
            <person name="Dong X."/>
            <person name="Chaisiri K."/>
            <person name="Xia D."/>
            <person name="Armstrong S.D."/>
            <person name="Fang Y."/>
            <person name="Donnelly M.J."/>
            <person name="Kadowaki T."/>
            <person name="McGarry J.W."/>
            <person name="Darby A.C."/>
            <person name="Makepeace B.L."/>
        </authorList>
    </citation>
    <scope>NUCLEOTIDE SEQUENCE [LARGE SCALE GENOMIC DNA]</scope>
    <source>
        <strain evidence="11">UoL-WK</strain>
    </source>
</reference>
<evidence type="ECO:0000313" key="12">
    <source>
        <dbReference type="Proteomes" id="UP000285301"/>
    </source>
</evidence>
<feature type="domain" description="G-protein coupled receptors family 1 profile" evidence="10">
    <location>
        <begin position="72"/>
        <end position="129"/>
    </location>
</feature>
<evidence type="ECO:0000256" key="2">
    <source>
        <dbReference type="ARBA" id="ARBA00010663"/>
    </source>
</evidence>
<feature type="transmembrane region" description="Helical" evidence="9">
    <location>
        <begin position="52"/>
        <end position="80"/>
    </location>
</feature>
<evidence type="ECO:0000256" key="5">
    <source>
        <dbReference type="ARBA" id="ARBA00023040"/>
    </source>
</evidence>
<evidence type="ECO:0000256" key="8">
    <source>
        <dbReference type="ARBA" id="ARBA00023224"/>
    </source>
</evidence>
<gene>
    <name evidence="11" type="ORF">B4U79_04951</name>
</gene>
<dbReference type="PANTHER" id="PTHR24243">
    <property type="entry name" value="G-PROTEIN COUPLED RECEPTOR"/>
    <property type="match status" value="1"/>
</dbReference>